<dbReference type="GO" id="GO:0003677">
    <property type="term" value="F:DNA binding"/>
    <property type="evidence" value="ECO:0007669"/>
    <property type="project" value="InterPro"/>
</dbReference>
<dbReference type="GO" id="GO:0006351">
    <property type="term" value="P:DNA-templated transcription"/>
    <property type="evidence" value="ECO:0007669"/>
    <property type="project" value="InterPro"/>
</dbReference>
<evidence type="ECO:0000313" key="2">
    <source>
        <dbReference type="EMBL" id="EQA43658.1"/>
    </source>
</evidence>
<name>T0GE32_9LEPT</name>
<dbReference type="AlphaFoldDB" id="T0GE32"/>
<dbReference type="RefSeq" id="WP_010570142.1">
    <property type="nucleotide sequence ID" value="NZ_AHMO02000011.1"/>
</dbReference>
<dbReference type="GO" id="GO:0003899">
    <property type="term" value="F:DNA-directed RNA polymerase activity"/>
    <property type="evidence" value="ECO:0007669"/>
    <property type="project" value="InterPro"/>
</dbReference>
<accession>T0GE32</accession>
<proteinExistence type="predicted"/>
<dbReference type="STRING" id="1049789.LEP1GSC050_1742"/>
<protein>
    <submittedName>
        <fullName evidence="2">Helix-hairpin-helix domain protein</fullName>
    </submittedName>
</protein>
<sequence length="66" mass="7376">MQIDLLFLKIAKPAQRALQNAGIKTLEQLAEFREDEILRLHGIGENAMSVIKSTLKENGLSLKNTL</sequence>
<evidence type="ECO:0000313" key="3">
    <source>
        <dbReference type="Proteomes" id="UP000015454"/>
    </source>
</evidence>
<dbReference type="Pfam" id="PF03118">
    <property type="entry name" value="RNA_pol_A_CTD"/>
    <property type="match status" value="1"/>
</dbReference>
<keyword evidence="3" id="KW-1185">Reference proteome</keyword>
<dbReference type="OrthoDB" id="7950977at2"/>
<reference evidence="2" key="1">
    <citation type="submission" date="2013-05" db="EMBL/GenBank/DDBJ databases">
        <authorList>
            <person name="Harkins D.M."/>
            <person name="Durkin A.S."/>
            <person name="Brinkac L.M."/>
            <person name="Haft D.H."/>
            <person name="Selengut J.D."/>
            <person name="Sanka R."/>
            <person name="DePew J."/>
            <person name="Purushe J."/>
            <person name="Hartskeerl R.A."/>
            <person name="Ahmed A."/>
            <person name="van der Linden H."/>
            <person name="Goris M.G.A."/>
            <person name="Vinetz J.M."/>
            <person name="Sutton G.G."/>
            <person name="Nierman W.C."/>
            <person name="Fouts D.E."/>
        </authorList>
    </citation>
    <scope>NUCLEOTIDE SEQUENCE [LARGE SCALE GENOMIC DNA]</scope>
    <source>
        <strain evidence="2">5399</strain>
    </source>
</reference>
<comment type="caution">
    <text evidence="2">The sequence shown here is derived from an EMBL/GenBank/DDBJ whole genome shotgun (WGS) entry which is preliminary data.</text>
</comment>
<dbReference type="Gene3D" id="1.10.150.20">
    <property type="entry name" value="5' to 3' exonuclease, C-terminal subdomain"/>
    <property type="match status" value="1"/>
</dbReference>
<feature type="domain" description="RNA polymerase alpha subunit C-terminal" evidence="1">
    <location>
        <begin position="14"/>
        <end position="57"/>
    </location>
</feature>
<dbReference type="Proteomes" id="UP000015454">
    <property type="component" value="Unassembled WGS sequence"/>
</dbReference>
<dbReference type="EMBL" id="AHMO02000011">
    <property type="protein sequence ID" value="EQA43658.1"/>
    <property type="molecule type" value="Genomic_DNA"/>
</dbReference>
<organism evidence="2 3">
    <name type="scientific">Leptospira broomii serovar Hurstbridge str. 5399</name>
    <dbReference type="NCBI Taxonomy" id="1049789"/>
    <lineage>
        <taxon>Bacteria</taxon>
        <taxon>Pseudomonadati</taxon>
        <taxon>Spirochaetota</taxon>
        <taxon>Spirochaetia</taxon>
        <taxon>Leptospirales</taxon>
        <taxon>Leptospiraceae</taxon>
        <taxon>Leptospira</taxon>
    </lineage>
</organism>
<dbReference type="InterPro" id="IPR011260">
    <property type="entry name" value="RNAP_asu_C"/>
</dbReference>
<evidence type="ECO:0000259" key="1">
    <source>
        <dbReference type="Pfam" id="PF03118"/>
    </source>
</evidence>
<gene>
    <name evidence="2" type="ORF">LEP1GSC050_1742</name>
</gene>
<dbReference type="SUPFAM" id="SSF47789">
    <property type="entry name" value="C-terminal domain of RNA polymerase alpha subunit"/>
    <property type="match status" value="1"/>
</dbReference>